<accession>A0A2K1STZ6</accession>
<proteinExistence type="predicted"/>
<dbReference type="Proteomes" id="UP000236146">
    <property type="component" value="Unassembled WGS sequence"/>
</dbReference>
<dbReference type="OrthoDB" id="3242873at2"/>
<gene>
    <name evidence="1" type="ORF">BFS05_05340</name>
</gene>
<evidence type="ECO:0000313" key="2">
    <source>
        <dbReference type="Proteomes" id="UP000236146"/>
    </source>
</evidence>
<evidence type="ECO:0000313" key="1">
    <source>
        <dbReference type="EMBL" id="PNS43017.1"/>
    </source>
</evidence>
<organism evidence="1 2">
    <name type="scientific">Gardnerella vaginalis</name>
    <dbReference type="NCBI Taxonomy" id="2702"/>
    <lineage>
        <taxon>Bacteria</taxon>
        <taxon>Bacillati</taxon>
        <taxon>Actinomycetota</taxon>
        <taxon>Actinomycetes</taxon>
        <taxon>Bifidobacteriales</taxon>
        <taxon>Bifidobacteriaceae</taxon>
        <taxon>Gardnerella</taxon>
    </lineage>
</organism>
<comment type="caution">
    <text evidence="1">The sequence shown here is derived from an EMBL/GenBank/DDBJ whole genome shotgun (WGS) entry which is preliminary data.</text>
</comment>
<sequence length="73" mass="8478">MCKEETPYRKEAKLVKHKIVINVTGENGEKKQVLRGAVMRLPKRFIRWLFGDYSQVYLLDPGKSVQSVDVKEV</sequence>
<dbReference type="AlphaFoldDB" id="A0A2K1STZ6"/>
<protein>
    <submittedName>
        <fullName evidence="1">Uncharacterized protein</fullName>
    </submittedName>
</protein>
<dbReference type="EMBL" id="MNLH01000005">
    <property type="protein sequence ID" value="PNS43017.1"/>
    <property type="molecule type" value="Genomic_DNA"/>
</dbReference>
<reference evidence="1 2" key="1">
    <citation type="submission" date="2016-10" db="EMBL/GenBank/DDBJ databases">
        <authorList>
            <person name="Varghese N."/>
        </authorList>
    </citation>
    <scope>NUCLEOTIDE SEQUENCE [LARGE SCALE GENOMIC DNA]</scope>
    <source>
        <strain evidence="1 2">KA00225</strain>
    </source>
</reference>
<name>A0A2K1STZ6_GARVA</name>